<dbReference type="SMART" id="SM00382">
    <property type="entry name" value="AAA"/>
    <property type="match status" value="1"/>
</dbReference>
<feature type="region of interest" description="Disordered" evidence="4">
    <location>
        <begin position="455"/>
        <end position="480"/>
    </location>
</feature>
<feature type="compositionally biased region" description="Polar residues" evidence="4">
    <location>
        <begin position="468"/>
        <end position="480"/>
    </location>
</feature>
<dbReference type="GO" id="GO:0016887">
    <property type="term" value="F:ATP hydrolysis activity"/>
    <property type="evidence" value="ECO:0007669"/>
    <property type="project" value="InterPro"/>
</dbReference>
<dbReference type="Gene3D" id="3.40.50.300">
    <property type="entry name" value="P-loop containing nucleotide triphosphate hydrolases"/>
    <property type="match status" value="1"/>
</dbReference>
<evidence type="ECO:0000256" key="4">
    <source>
        <dbReference type="SAM" id="MobiDB-lite"/>
    </source>
</evidence>
<reference evidence="6 7" key="1">
    <citation type="submission" date="2019-09" db="EMBL/GenBank/DDBJ databases">
        <title>Serinicoccus pratensis sp. nov., isolated from meadow soil.</title>
        <authorList>
            <person name="Zhang W."/>
        </authorList>
    </citation>
    <scope>NUCLEOTIDE SEQUENCE [LARGE SCALE GENOMIC DNA]</scope>
    <source>
        <strain evidence="6 7">W204</strain>
    </source>
</reference>
<accession>A0A5J6V2W1</accession>
<dbReference type="PANTHER" id="PTHR23073">
    <property type="entry name" value="26S PROTEASOME REGULATORY SUBUNIT"/>
    <property type="match status" value="1"/>
</dbReference>
<dbReference type="GO" id="GO:0005524">
    <property type="term" value="F:ATP binding"/>
    <property type="evidence" value="ECO:0007669"/>
    <property type="project" value="UniProtKB-KW"/>
</dbReference>
<comment type="similarity">
    <text evidence="1">Belongs to the AAA ATPase family.</text>
</comment>
<name>A0A5J6V2W1_9MICO</name>
<sequence>MSMADEEVQGFLRGFRELVEMSHRLAGGAGERFGEVLERHFGQTPSVIAVLTEEVLNHRYADWDTALEVLSGRDPAAHEVGVGGGDMRYHQTLTDFAAEAHGRTPLGQVDYVSIPVGPKEYRRAIGFGMRLFRYQDVPVGVMQRRAHPRYGQPKGSFELMCPDPDVAAALLGEARELAVQHSVLRGQVITLEMSGYGPESEGIAFLERPEIPADHVILPMSSLERIVAHVTGVAEHADVLRRHGQHLKRGLLLYGPPGTGKTHTVRHLISRNPGHTVVVLAGETLRFISLAANLARALQPAIVVLEDCDLVAEDRGQGPSGRPLLFEVLDAMDGLDADADVTFLLTTNRVEALERALVQRPGRVDLAVEVPLPDQDGRRRLLDLYRGHVSYSAGALEEAAARTGGMTASFTKELMRRSVLEAAVAGQEPGDEHLARALDGLLSGHEELTRVLLGGTGPEATQRGPSPWEQSGGQTCNPFA</sequence>
<dbReference type="KEGG" id="serw:FY030_01085"/>
<evidence type="ECO:0000313" key="7">
    <source>
        <dbReference type="Proteomes" id="UP000326546"/>
    </source>
</evidence>
<dbReference type="Pfam" id="PF00004">
    <property type="entry name" value="AAA"/>
    <property type="match status" value="1"/>
</dbReference>
<evidence type="ECO:0000259" key="5">
    <source>
        <dbReference type="SMART" id="SM00382"/>
    </source>
</evidence>
<dbReference type="CDD" id="cd19481">
    <property type="entry name" value="RecA-like_protease"/>
    <property type="match status" value="1"/>
</dbReference>
<evidence type="ECO:0000256" key="1">
    <source>
        <dbReference type="ARBA" id="ARBA00006914"/>
    </source>
</evidence>
<dbReference type="InterPro" id="IPR003959">
    <property type="entry name" value="ATPase_AAA_core"/>
</dbReference>
<dbReference type="EMBL" id="CP044427">
    <property type="protein sequence ID" value="QFG67502.1"/>
    <property type="molecule type" value="Genomic_DNA"/>
</dbReference>
<gene>
    <name evidence="6" type="ORF">FY030_01085</name>
</gene>
<organism evidence="6 7">
    <name type="scientific">Ornithinimicrobium pratense</name>
    <dbReference type="NCBI Taxonomy" id="2593973"/>
    <lineage>
        <taxon>Bacteria</taxon>
        <taxon>Bacillati</taxon>
        <taxon>Actinomycetota</taxon>
        <taxon>Actinomycetes</taxon>
        <taxon>Micrococcales</taxon>
        <taxon>Ornithinimicrobiaceae</taxon>
        <taxon>Ornithinimicrobium</taxon>
    </lineage>
</organism>
<evidence type="ECO:0000256" key="3">
    <source>
        <dbReference type="ARBA" id="ARBA00022840"/>
    </source>
</evidence>
<dbReference type="InterPro" id="IPR027417">
    <property type="entry name" value="P-loop_NTPase"/>
</dbReference>
<dbReference type="OrthoDB" id="9809379at2"/>
<dbReference type="InterPro" id="IPR050221">
    <property type="entry name" value="26S_Proteasome_ATPase"/>
</dbReference>
<dbReference type="Proteomes" id="UP000326546">
    <property type="component" value="Chromosome"/>
</dbReference>
<keyword evidence="7" id="KW-1185">Reference proteome</keyword>
<proteinExistence type="inferred from homology"/>
<dbReference type="SUPFAM" id="SSF52540">
    <property type="entry name" value="P-loop containing nucleoside triphosphate hydrolases"/>
    <property type="match status" value="1"/>
</dbReference>
<dbReference type="AlphaFoldDB" id="A0A5J6V2W1"/>
<evidence type="ECO:0000256" key="2">
    <source>
        <dbReference type="ARBA" id="ARBA00022741"/>
    </source>
</evidence>
<feature type="domain" description="AAA+ ATPase" evidence="5">
    <location>
        <begin position="247"/>
        <end position="374"/>
    </location>
</feature>
<dbReference type="InterPro" id="IPR003593">
    <property type="entry name" value="AAA+_ATPase"/>
</dbReference>
<protein>
    <submittedName>
        <fullName evidence="6">ATP-binding protein</fullName>
    </submittedName>
</protein>
<keyword evidence="3 6" id="KW-0067">ATP-binding</keyword>
<keyword evidence="2" id="KW-0547">Nucleotide-binding</keyword>
<evidence type="ECO:0000313" key="6">
    <source>
        <dbReference type="EMBL" id="QFG67502.1"/>
    </source>
</evidence>